<dbReference type="PANTHER" id="PTHR23011:SF28">
    <property type="entry name" value="CYCLIC NUCLEOTIDE-BINDING DOMAIN CONTAINING PROTEIN"/>
    <property type="match status" value="1"/>
</dbReference>
<evidence type="ECO:0000259" key="2">
    <source>
        <dbReference type="PROSITE" id="PS50042"/>
    </source>
</evidence>
<dbReference type="CDD" id="cd00038">
    <property type="entry name" value="CAP_ED"/>
    <property type="match status" value="1"/>
</dbReference>
<dbReference type="PANTHER" id="PTHR23011">
    <property type="entry name" value="CYCLIC NUCLEOTIDE-BINDING DOMAIN CONTAINING PROTEIN"/>
    <property type="match status" value="1"/>
</dbReference>
<sequence length="1063" mass="120494">MQMVESKSMSGVAQTEERPKESRLLILFFLHNFFISIGTVLVYVSANLILLEHHPEVSLPVAYIASTFAMMGVGKIYEYYEHHLVLKKLSVRVLLAVLVLSIIIGTILFFNHSTIVAIGIMVGFRVIYLLVNLEFWGVSALVFDVRQSKRLFSVIGSGDVPAKAIGAILAALIHSTSVLAILVLVAFVTFLLAFFTQKRTFELTEIPSHHQNKIRRPTESKMVETLFGGSRLVFEMCIGLVAIAASATWVEYNFFVNVKYKFHSQHDVIQFVGYLLAITYAISTIVKLLFSSKVIDKFGLKNALLLLPIGTLLMSVLLVGMSSYQHDDSSLLFDFSAAYLCFEVLRRTAFDPVFLVMFQPLSTQQRLKGHTLAKGFYEPLGMGIAGILLLIAYFVHSSEIWIAFAFTVLLSLLALFFLNKAYKRYIIELKNALSKRFLKSNELVVQGDALGIILKNLTSDKPEEVISAIDWIVKFEPKVIQHQVELLLKNKSDKVRLHILTVIRNMHLHLDAEFLRIFNENETDPLARRISAEIACASASSPEQRSHYLNAKNIYTVEGAIIACWKLQRTEAKAKLDALCASTEPSHIYVALEIIAFLHLKEYETFVRICLEKETGEIKEKAIEVAGSVDSPVLIKSLVQLLEDRLWGKKAINSLIKSGGRGFEEVEALSKGGDTGLLQKVVLFSEKYQSLASERLLIRLAQNESLHVRQMALKVLSRRTNAEDYEAMFEKLLQEELAHAYQVLHGFITLKDTLLQYELGQSSNRIFYLLMLLYDKDMVQDAMMGVEHSSKEKRANALEILDNIIPRDIYKCLHAMLDETEVDKKIAVFDAYFNKGIKTKPIVQYVLEKGNLAFGDWTIVMALRQWEFKANKNQLFEKYIGSQKKLLNEATKEIILNNPDLTEKYKDILAMQHGHDENEISELERVIVLKNTQLFSETPENVLTSIVPIMNEVTYHEGQEIFQKGAIGNCMYVIYSGEIGIVDHDVVFATFGKGDIFGELALLDSEPRSATALVKSDALLFRIDQDDFYDLMEERDELLRSVLRILCQRIRAQNDKLRRLSVQ</sequence>
<feature type="transmembrane region" description="Helical" evidence="1">
    <location>
        <begin position="400"/>
        <end position="418"/>
    </location>
</feature>
<dbReference type="Gene3D" id="2.60.120.10">
    <property type="entry name" value="Jelly Rolls"/>
    <property type="match status" value="1"/>
</dbReference>
<feature type="transmembrane region" description="Helical" evidence="1">
    <location>
        <begin position="116"/>
        <end position="139"/>
    </location>
</feature>
<dbReference type="InterPro" id="IPR018488">
    <property type="entry name" value="cNMP-bd_CS"/>
</dbReference>
<dbReference type="SUPFAM" id="SSF48371">
    <property type="entry name" value="ARM repeat"/>
    <property type="match status" value="1"/>
</dbReference>
<feature type="domain" description="GGDEF" evidence="3">
    <location>
        <begin position="1016"/>
        <end position="1063"/>
    </location>
</feature>
<comment type="caution">
    <text evidence="4">The sequence shown here is derived from an EMBL/GenBank/DDBJ whole genome shotgun (WGS) entry which is preliminary data.</text>
</comment>
<dbReference type="PROSITE" id="PS50042">
    <property type="entry name" value="CNMP_BINDING_3"/>
    <property type="match status" value="1"/>
</dbReference>
<keyword evidence="1" id="KW-0472">Membrane</keyword>
<keyword evidence="1" id="KW-0812">Transmembrane</keyword>
<feature type="transmembrane region" description="Helical" evidence="1">
    <location>
        <begin position="302"/>
        <end position="324"/>
    </location>
</feature>
<dbReference type="InterPro" id="IPR018490">
    <property type="entry name" value="cNMP-bd_dom_sf"/>
</dbReference>
<evidence type="ECO:0000313" key="5">
    <source>
        <dbReference type="Proteomes" id="UP000293162"/>
    </source>
</evidence>
<keyword evidence="5" id="KW-1185">Reference proteome</keyword>
<dbReference type="Proteomes" id="UP000293162">
    <property type="component" value="Unassembled WGS sequence"/>
</dbReference>
<keyword evidence="1" id="KW-1133">Transmembrane helix</keyword>
<dbReference type="PROSITE" id="PS50887">
    <property type="entry name" value="GGDEF"/>
    <property type="match status" value="1"/>
</dbReference>
<protein>
    <submittedName>
        <fullName evidence="4">Cyclic nucleotide-binding domain-containing protein</fullName>
    </submittedName>
</protein>
<name>A0A4Q5LYD9_9BACT</name>
<dbReference type="InterPro" id="IPR000595">
    <property type="entry name" value="cNMP-bd_dom"/>
</dbReference>
<evidence type="ECO:0000313" key="4">
    <source>
        <dbReference type="EMBL" id="RYU94881.1"/>
    </source>
</evidence>
<dbReference type="EMBL" id="SEWF01000020">
    <property type="protein sequence ID" value="RYU94881.1"/>
    <property type="molecule type" value="Genomic_DNA"/>
</dbReference>
<dbReference type="InterPro" id="IPR011989">
    <property type="entry name" value="ARM-like"/>
</dbReference>
<dbReference type="PROSITE" id="PS00889">
    <property type="entry name" value="CNMP_BINDING_2"/>
    <property type="match status" value="1"/>
</dbReference>
<dbReference type="InterPro" id="IPR014710">
    <property type="entry name" value="RmlC-like_jellyroll"/>
</dbReference>
<accession>A0A4Q5LYD9</accession>
<gene>
    <name evidence="4" type="ORF">EWM59_14405</name>
</gene>
<evidence type="ECO:0000256" key="1">
    <source>
        <dbReference type="SAM" id="Phobius"/>
    </source>
</evidence>
<feature type="transmembrane region" description="Helical" evidence="1">
    <location>
        <begin position="24"/>
        <end position="45"/>
    </location>
</feature>
<dbReference type="InterPro" id="IPR016024">
    <property type="entry name" value="ARM-type_fold"/>
</dbReference>
<proteinExistence type="predicted"/>
<dbReference type="SMART" id="SM00100">
    <property type="entry name" value="cNMP"/>
    <property type="match status" value="1"/>
</dbReference>
<feature type="transmembrane region" description="Helical" evidence="1">
    <location>
        <begin position="375"/>
        <end position="394"/>
    </location>
</feature>
<dbReference type="Pfam" id="PF00027">
    <property type="entry name" value="cNMP_binding"/>
    <property type="match status" value="1"/>
</dbReference>
<feature type="transmembrane region" description="Helical" evidence="1">
    <location>
        <begin position="57"/>
        <end position="77"/>
    </location>
</feature>
<evidence type="ECO:0000259" key="3">
    <source>
        <dbReference type="PROSITE" id="PS50887"/>
    </source>
</evidence>
<feature type="transmembrane region" description="Helical" evidence="1">
    <location>
        <begin position="151"/>
        <end position="172"/>
    </location>
</feature>
<dbReference type="SUPFAM" id="SSF103473">
    <property type="entry name" value="MFS general substrate transporter"/>
    <property type="match status" value="1"/>
</dbReference>
<feature type="transmembrane region" description="Helical" evidence="1">
    <location>
        <begin position="89"/>
        <end position="110"/>
    </location>
</feature>
<feature type="transmembrane region" description="Helical" evidence="1">
    <location>
        <begin position="271"/>
        <end position="290"/>
    </location>
</feature>
<dbReference type="SUPFAM" id="SSF51206">
    <property type="entry name" value="cAMP-binding domain-like"/>
    <property type="match status" value="1"/>
</dbReference>
<dbReference type="InterPro" id="IPR036259">
    <property type="entry name" value="MFS_trans_sf"/>
</dbReference>
<dbReference type="AlphaFoldDB" id="A0A4Q5LYD9"/>
<dbReference type="InterPro" id="IPR000160">
    <property type="entry name" value="GGDEF_dom"/>
</dbReference>
<dbReference type="OrthoDB" id="9810708at2"/>
<reference evidence="4 5" key="1">
    <citation type="submission" date="2019-02" db="EMBL/GenBank/DDBJ databases">
        <title>Bacterial novel species Emticicia sp. 17J42-9 isolated from soil.</title>
        <authorList>
            <person name="Jung H.-Y."/>
        </authorList>
    </citation>
    <scope>NUCLEOTIDE SEQUENCE [LARGE SCALE GENOMIC DNA]</scope>
    <source>
        <strain evidence="4 5">17J42-9</strain>
    </source>
</reference>
<organism evidence="4 5">
    <name type="scientific">Emticicia agri</name>
    <dbReference type="NCBI Taxonomy" id="2492393"/>
    <lineage>
        <taxon>Bacteria</taxon>
        <taxon>Pseudomonadati</taxon>
        <taxon>Bacteroidota</taxon>
        <taxon>Cytophagia</taxon>
        <taxon>Cytophagales</taxon>
        <taxon>Leadbetterellaceae</taxon>
        <taxon>Emticicia</taxon>
    </lineage>
</organism>
<feature type="domain" description="Cyclic nucleotide-binding" evidence="2">
    <location>
        <begin position="934"/>
        <end position="1049"/>
    </location>
</feature>
<feature type="transmembrane region" description="Helical" evidence="1">
    <location>
        <begin position="232"/>
        <end position="251"/>
    </location>
</feature>
<feature type="transmembrane region" description="Helical" evidence="1">
    <location>
        <begin position="178"/>
        <end position="195"/>
    </location>
</feature>
<dbReference type="Gene3D" id="1.25.10.10">
    <property type="entry name" value="Leucine-rich Repeat Variant"/>
    <property type="match status" value="1"/>
</dbReference>